<evidence type="ECO:0000256" key="2">
    <source>
        <dbReference type="ARBA" id="ARBA00023015"/>
    </source>
</evidence>
<accession>A0A3N0EUV1</accession>
<dbReference type="AlphaFoldDB" id="A0A3N0EUV1"/>
<evidence type="ECO:0000313" key="8">
    <source>
        <dbReference type="Proteomes" id="UP000267469"/>
    </source>
</evidence>
<evidence type="ECO:0000259" key="6">
    <source>
        <dbReference type="Pfam" id="PF08281"/>
    </source>
</evidence>
<feature type="domain" description="RNA polymerase sigma-70 region 2" evidence="5">
    <location>
        <begin position="37"/>
        <end position="102"/>
    </location>
</feature>
<comment type="similarity">
    <text evidence="1">Belongs to the sigma-70 factor family. ECF subfamily.</text>
</comment>
<protein>
    <submittedName>
        <fullName evidence="7">RNA polymerase sigma-70 factor</fullName>
    </submittedName>
</protein>
<evidence type="ECO:0000256" key="3">
    <source>
        <dbReference type="ARBA" id="ARBA00023082"/>
    </source>
</evidence>
<dbReference type="GO" id="GO:0006352">
    <property type="term" value="P:DNA-templated transcription initiation"/>
    <property type="evidence" value="ECO:0007669"/>
    <property type="project" value="InterPro"/>
</dbReference>
<keyword evidence="8" id="KW-1185">Reference proteome</keyword>
<evidence type="ECO:0000256" key="4">
    <source>
        <dbReference type="ARBA" id="ARBA00023163"/>
    </source>
</evidence>
<dbReference type="InterPro" id="IPR036388">
    <property type="entry name" value="WH-like_DNA-bd_sf"/>
</dbReference>
<dbReference type="InterPro" id="IPR014327">
    <property type="entry name" value="RNA_pol_sigma70_bacteroid"/>
</dbReference>
<evidence type="ECO:0000313" key="7">
    <source>
        <dbReference type="EMBL" id="RNL91695.1"/>
    </source>
</evidence>
<dbReference type="Gene3D" id="1.10.1740.10">
    <property type="match status" value="1"/>
</dbReference>
<name>A0A3N0EUV1_SINP1</name>
<dbReference type="NCBIfam" id="TIGR02937">
    <property type="entry name" value="sigma70-ECF"/>
    <property type="match status" value="1"/>
</dbReference>
<feature type="domain" description="RNA polymerase sigma factor 70 region 4 type 2" evidence="6">
    <location>
        <begin position="132"/>
        <end position="183"/>
    </location>
</feature>
<evidence type="ECO:0000259" key="5">
    <source>
        <dbReference type="Pfam" id="PF04542"/>
    </source>
</evidence>
<dbReference type="NCBIfam" id="TIGR02985">
    <property type="entry name" value="Sig70_bacteroi1"/>
    <property type="match status" value="1"/>
</dbReference>
<dbReference type="Pfam" id="PF04542">
    <property type="entry name" value="Sigma70_r2"/>
    <property type="match status" value="1"/>
</dbReference>
<dbReference type="InterPro" id="IPR039425">
    <property type="entry name" value="RNA_pol_sigma-70-like"/>
</dbReference>
<dbReference type="InterPro" id="IPR007627">
    <property type="entry name" value="RNA_pol_sigma70_r2"/>
</dbReference>
<dbReference type="Gene3D" id="1.10.10.10">
    <property type="entry name" value="Winged helix-like DNA-binding domain superfamily/Winged helix DNA-binding domain"/>
    <property type="match status" value="1"/>
</dbReference>
<dbReference type="InterPro" id="IPR014284">
    <property type="entry name" value="RNA_pol_sigma-70_dom"/>
</dbReference>
<dbReference type="Proteomes" id="UP000267469">
    <property type="component" value="Unassembled WGS sequence"/>
</dbReference>
<organism evidence="7 8">
    <name type="scientific">Sinomicrobium pectinilyticum</name>
    <dbReference type="NCBI Taxonomy" id="1084421"/>
    <lineage>
        <taxon>Bacteria</taxon>
        <taxon>Pseudomonadati</taxon>
        <taxon>Bacteroidota</taxon>
        <taxon>Flavobacteriia</taxon>
        <taxon>Flavobacteriales</taxon>
        <taxon>Flavobacteriaceae</taxon>
        <taxon>Sinomicrobium</taxon>
    </lineage>
</organism>
<dbReference type="CDD" id="cd06171">
    <property type="entry name" value="Sigma70_r4"/>
    <property type="match status" value="1"/>
</dbReference>
<proteinExistence type="inferred from homology"/>
<keyword evidence="2" id="KW-0805">Transcription regulation</keyword>
<dbReference type="GO" id="GO:0016987">
    <property type="term" value="F:sigma factor activity"/>
    <property type="evidence" value="ECO:0007669"/>
    <property type="project" value="UniProtKB-KW"/>
</dbReference>
<dbReference type="GO" id="GO:0003677">
    <property type="term" value="F:DNA binding"/>
    <property type="evidence" value="ECO:0007669"/>
    <property type="project" value="InterPro"/>
</dbReference>
<gene>
    <name evidence="7" type="ORF">ED312_04030</name>
</gene>
<reference evidence="7 8" key="1">
    <citation type="submission" date="2018-10" db="EMBL/GenBank/DDBJ databases">
        <title>Sinomicrobium pectinilyticum sp. nov., a pectinase-producing bacterium isolated from alkaline and saline soil, and emended description of the genus Sinomicrobium.</title>
        <authorList>
            <person name="Cheng B."/>
            <person name="Li C."/>
            <person name="Lai Q."/>
            <person name="Du M."/>
            <person name="Shao Z."/>
            <person name="Xu P."/>
            <person name="Yang C."/>
        </authorList>
    </citation>
    <scope>NUCLEOTIDE SEQUENCE [LARGE SCALE GENOMIC DNA]</scope>
    <source>
        <strain evidence="7 8">5DNS001</strain>
    </source>
</reference>
<dbReference type="InterPro" id="IPR013324">
    <property type="entry name" value="RNA_pol_sigma_r3/r4-like"/>
</dbReference>
<dbReference type="SUPFAM" id="SSF88659">
    <property type="entry name" value="Sigma3 and sigma4 domains of RNA polymerase sigma factors"/>
    <property type="match status" value="1"/>
</dbReference>
<sequence>MLIYLYNEYLINSVYMKKDALRSFVEDGDDQSFTEIFNAHYIPLVAYICQYTQDRSEAEDIAQNSFVKLWEKRRELRIHTSLKSYLYSTAYNLFIDKYRQMKKTNDYLENLKEEALYEMSGQSETELMRQLELLESAIEELPPKCRNIFILNKKEGFTYKEVAEKLNISVKTVETQMRIAMIKLRERLKDNPLVLALVLNM</sequence>
<evidence type="ECO:0000256" key="1">
    <source>
        <dbReference type="ARBA" id="ARBA00010641"/>
    </source>
</evidence>
<dbReference type="Pfam" id="PF08281">
    <property type="entry name" value="Sigma70_r4_2"/>
    <property type="match status" value="1"/>
</dbReference>
<dbReference type="InterPro" id="IPR013249">
    <property type="entry name" value="RNA_pol_sigma70_r4_t2"/>
</dbReference>
<keyword evidence="3" id="KW-0731">Sigma factor</keyword>
<keyword evidence="4" id="KW-0804">Transcription</keyword>
<dbReference type="SUPFAM" id="SSF88946">
    <property type="entry name" value="Sigma2 domain of RNA polymerase sigma factors"/>
    <property type="match status" value="1"/>
</dbReference>
<comment type="caution">
    <text evidence="7">The sequence shown here is derived from an EMBL/GenBank/DDBJ whole genome shotgun (WGS) entry which is preliminary data.</text>
</comment>
<dbReference type="EMBL" id="RJTM01000025">
    <property type="protein sequence ID" value="RNL91695.1"/>
    <property type="molecule type" value="Genomic_DNA"/>
</dbReference>
<dbReference type="PANTHER" id="PTHR43133">
    <property type="entry name" value="RNA POLYMERASE ECF-TYPE SIGMA FACTO"/>
    <property type="match status" value="1"/>
</dbReference>
<dbReference type="InterPro" id="IPR013325">
    <property type="entry name" value="RNA_pol_sigma_r2"/>
</dbReference>
<dbReference type="PANTHER" id="PTHR43133:SF46">
    <property type="entry name" value="RNA POLYMERASE SIGMA-70 FACTOR ECF SUBFAMILY"/>
    <property type="match status" value="1"/>
</dbReference>